<organism evidence="2 3">
    <name type="scientific">Streptomyces yaanensis</name>
    <dbReference type="NCBI Taxonomy" id="1142239"/>
    <lineage>
        <taxon>Bacteria</taxon>
        <taxon>Bacillati</taxon>
        <taxon>Actinomycetota</taxon>
        <taxon>Actinomycetes</taxon>
        <taxon>Kitasatosporales</taxon>
        <taxon>Streptomycetaceae</taxon>
        <taxon>Streptomyces</taxon>
    </lineage>
</organism>
<dbReference type="RefSeq" id="WP_310777566.1">
    <property type="nucleotide sequence ID" value="NZ_JBHRWR010000039.1"/>
</dbReference>
<feature type="transmembrane region" description="Helical" evidence="1">
    <location>
        <begin position="20"/>
        <end position="38"/>
    </location>
</feature>
<keyword evidence="1" id="KW-0472">Membrane</keyword>
<keyword evidence="1" id="KW-0812">Transmembrane</keyword>
<sequence length="171" mass="18786">MSVGLPVGFFFGALVLAESGSWVGAAVVAFVLSLFYGIRVARRMSRAWPEAKQLDPVDRAVVVRATRRGEGVPEARLAPAVIEYGDGLRRAREYDRLFLWIVVLVAVLAVALAVYDTFTGSTREMAVSWLLVALLLVELTWGPRKQARVLSNAERAEGLARRALRQMSLGD</sequence>
<proteinExistence type="predicted"/>
<dbReference type="EMBL" id="JBHRWR010000039">
    <property type="protein sequence ID" value="MFC3577812.1"/>
    <property type="molecule type" value="Genomic_DNA"/>
</dbReference>
<evidence type="ECO:0008006" key="4">
    <source>
        <dbReference type="Google" id="ProtNLM"/>
    </source>
</evidence>
<keyword evidence="3" id="KW-1185">Reference proteome</keyword>
<evidence type="ECO:0000313" key="2">
    <source>
        <dbReference type="EMBL" id="MFC3577812.1"/>
    </source>
</evidence>
<gene>
    <name evidence="2" type="ORF">ACFOZ0_32045</name>
</gene>
<evidence type="ECO:0000256" key="1">
    <source>
        <dbReference type="SAM" id="Phobius"/>
    </source>
</evidence>
<dbReference type="Proteomes" id="UP001595701">
    <property type="component" value="Unassembled WGS sequence"/>
</dbReference>
<name>A0ABV7SQ12_9ACTN</name>
<protein>
    <recommendedName>
        <fullName evidence="4">Integral membrane protein</fullName>
    </recommendedName>
</protein>
<feature type="transmembrane region" description="Helical" evidence="1">
    <location>
        <begin position="97"/>
        <end position="114"/>
    </location>
</feature>
<comment type="caution">
    <text evidence="2">The sequence shown here is derived from an EMBL/GenBank/DDBJ whole genome shotgun (WGS) entry which is preliminary data.</text>
</comment>
<accession>A0ABV7SQ12</accession>
<keyword evidence="1" id="KW-1133">Transmembrane helix</keyword>
<feature type="transmembrane region" description="Helical" evidence="1">
    <location>
        <begin position="126"/>
        <end position="142"/>
    </location>
</feature>
<evidence type="ECO:0000313" key="3">
    <source>
        <dbReference type="Proteomes" id="UP001595701"/>
    </source>
</evidence>
<reference evidence="3" key="1">
    <citation type="journal article" date="2019" name="Int. J. Syst. Evol. Microbiol.">
        <title>The Global Catalogue of Microorganisms (GCM) 10K type strain sequencing project: providing services to taxonomists for standard genome sequencing and annotation.</title>
        <authorList>
            <consortium name="The Broad Institute Genomics Platform"/>
            <consortium name="The Broad Institute Genome Sequencing Center for Infectious Disease"/>
            <person name="Wu L."/>
            <person name="Ma J."/>
        </authorList>
    </citation>
    <scope>NUCLEOTIDE SEQUENCE [LARGE SCALE GENOMIC DNA]</scope>
    <source>
        <strain evidence="3">CGMCC 4.7035</strain>
    </source>
</reference>